<dbReference type="Pfam" id="PF01400">
    <property type="entry name" value="Astacin"/>
    <property type="match status" value="1"/>
</dbReference>
<dbReference type="EMBL" id="NCKV01020039">
    <property type="protein sequence ID" value="RWS20101.1"/>
    <property type="molecule type" value="Genomic_DNA"/>
</dbReference>
<dbReference type="AlphaFoldDB" id="A0A443RXM8"/>
<comment type="cofactor">
    <cofactor evidence="1">
        <name>Zn(2+)</name>
        <dbReference type="ChEBI" id="CHEBI:29105"/>
    </cofactor>
</comment>
<keyword evidence="5" id="KW-1185">Reference proteome</keyword>
<comment type="caution">
    <text evidence="2">Lacks conserved residue(s) required for the propagation of feature annotation.</text>
</comment>
<dbReference type="GO" id="GO:0004222">
    <property type="term" value="F:metalloendopeptidase activity"/>
    <property type="evidence" value="ECO:0007669"/>
    <property type="project" value="InterPro"/>
</dbReference>
<evidence type="ECO:0000259" key="3">
    <source>
        <dbReference type="PROSITE" id="PS51864"/>
    </source>
</evidence>
<evidence type="ECO:0000256" key="1">
    <source>
        <dbReference type="ARBA" id="ARBA00001947"/>
    </source>
</evidence>
<evidence type="ECO:0000256" key="2">
    <source>
        <dbReference type="PROSITE-ProRule" id="PRU01211"/>
    </source>
</evidence>
<evidence type="ECO:0000313" key="5">
    <source>
        <dbReference type="Proteomes" id="UP000288716"/>
    </source>
</evidence>
<name>A0A443RXM8_9ACAR</name>
<gene>
    <name evidence="4" type="ORF">B4U80_03443</name>
</gene>
<dbReference type="Gene3D" id="3.40.390.10">
    <property type="entry name" value="Collagenase (Catalytic Domain)"/>
    <property type="match status" value="1"/>
</dbReference>
<dbReference type="Proteomes" id="UP000288716">
    <property type="component" value="Unassembled WGS sequence"/>
</dbReference>
<dbReference type="InterPro" id="IPR024079">
    <property type="entry name" value="MetalloPept_cat_dom_sf"/>
</dbReference>
<organism evidence="4 5">
    <name type="scientific">Leptotrombidium deliense</name>
    <dbReference type="NCBI Taxonomy" id="299467"/>
    <lineage>
        <taxon>Eukaryota</taxon>
        <taxon>Metazoa</taxon>
        <taxon>Ecdysozoa</taxon>
        <taxon>Arthropoda</taxon>
        <taxon>Chelicerata</taxon>
        <taxon>Arachnida</taxon>
        <taxon>Acari</taxon>
        <taxon>Acariformes</taxon>
        <taxon>Trombidiformes</taxon>
        <taxon>Prostigmata</taxon>
        <taxon>Anystina</taxon>
        <taxon>Parasitengona</taxon>
        <taxon>Trombiculoidea</taxon>
        <taxon>Trombiculidae</taxon>
        <taxon>Leptotrombidium</taxon>
    </lineage>
</organism>
<dbReference type="PROSITE" id="PS51864">
    <property type="entry name" value="ASTACIN"/>
    <property type="match status" value="1"/>
</dbReference>
<protein>
    <recommendedName>
        <fullName evidence="3">Peptidase M12A domain-containing protein</fullName>
    </recommendedName>
</protein>
<sequence>MLHSLGFYHEQQRPDRD</sequence>
<dbReference type="InterPro" id="IPR001506">
    <property type="entry name" value="Peptidase_M12A"/>
</dbReference>
<feature type="domain" description="Peptidase M12A" evidence="3">
    <location>
        <begin position="1"/>
        <end position="17"/>
    </location>
</feature>
<accession>A0A443RXM8</accession>
<reference evidence="4 5" key="1">
    <citation type="journal article" date="2018" name="Gigascience">
        <title>Genomes of trombidid mites reveal novel predicted allergens and laterally-transferred genes associated with secondary metabolism.</title>
        <authorList>
            <person name="Dong X."/>
            <person name="Chaisiri K."/>
            <person name="Xia D."/>
            <person name="Armstrong S.D."/>
            <person name="Fang Y."/>
            <person name="Donnelly M.J."/>
            <person name="Kadowaki T."/>
            <person name="McGarry J.W."/>
            <person name="Darby A.C."/>
            <person name="Makepeace B.L."/>
        </authorList>
    </citation>
    <scope>NUCLEOTIDE SEQUENCE [LARGE SCALE GENOMIC DNA]</scope>
    <source>
        <strain evidence="4">UoL-UT</strain>
    </source>
</reference>
<dbReference type="VEuPathDB" id="VectorBase:LDEU011940"/>
<dbReference type="GO" id="GO:0006508">
    <property type="term" value="P:proteolysis"/>
    <property type="evidence" value="ECO:0007669"/>
    <property type="project" value="InterPro"/>
</dbReference>
<evidence type="ECO:0000313" key="4">
    <source>
        <dbReference type="EMBL" id="RWS20101.1"/>
    </source>
</evidence>
<proteinExistence type="predicted"/>
<dbReference type="SUPFAM" id="SSF55486">
    <property type="entry name" value="Metalloproteases ('zincins'), catalytic domain"/>
    <property type="match status" value="1"/>
</dbReference>
<comment type="caution">
    <text evidence="4">The sequence shown here is derived from an EMBL/GenBank/DDBJ whole genome shotgun (WGS) entry which is preliminary data.</text>
</comment>